<accession>A0A3R8V0Z5</accession>
<comment type="caution">
    <text evidence="1">The sequence shown here is derived from an EMBL/GenBank/DDBJ whole genome shotgun (WGS) entry which is preliminary data.</text>
</comment>
<dbReference type="CDD" id="cd06554">
    <property type="entry name" value="ASCH_ASC-1_like"/>
    <property type="match status" value="1"/>
</dbReference>
<sequence length="137" mass="15401">MKALSIRQPWAWLIVRPDLVSPESRAGAAGQLKDVENRSRRTNIRGRVLVHASLGMTRKEYDFARDYAAERGVTIPAFESLPRGGTVGSVEIVDCLDWSDSKWYMGQKAYILRDAVPLPFVPMKGQLGFFECASERL</sequence>
<name>A0A3R8V0Z5_9GAMM</name>
<reference evidence="1 2" key="1">
    <citation type="submission" date="2018-10" db="EMBL/GenBank/DDBJ databases">
        <title>Transmission dynamics of multidrug resistant bacteria on intensive care unit surfaces.</title>
        <authorList>
            <person name="D'Souza A.W."/>
            <person name="Potter R.F."/>
            <person name="Wallace M."/>
            <person name="Shupe A."/>
            <person name="Patel S."/>
            <person name="Sun S."/>
            <person name="Gul D."/>
            <person name="Kwon J.H."/>
            <person name="Andleeb S."/>
            <person name="Burnham C.-A.D."/>
            <person name="Dantas G."/>
        </authorList>
    </citation>
    <scope>NUCLEOTIDE SEQUENCE [LARGE SCALE GENOMIC DNA]</scope>
    <source>
        <strain evidence="1 2">PX_177</strain>
    </source>
</reference>
<dbReference type="InterPro" id="IPR015947">
    <property type="entry name" value="PUA-like_sf"/>
</dbReference>
<dbReference type="Gene3D" id="2.30.130.30">
    <property type="entry name" value="Hypothetical protein"/>
    <property type="match status" value="1"/>
</dbReference>
<organism evidence="1 2">
    <name type="scientific">Stutzerimonas xanthomarina</name>
    <dbReference type="NCBI Taxonomy" id="271420"/>
    <lineage>
        <taxon>Bacteria</taxon>
        <taxon>Pseudomonadati</taxon>
        <taxon>Pseudomonadota</taxon>
        <taxon>Gammaproteobacteria</taxon>
        <taxon>Pseudomonadales</taxon>
        <taxon>Pseudomonadaceae</taxon>
        <taxon>Stutzerimonas</taxon>
    </lineage>
</organism>
<proteinExistence type="predicted"/>
<dbReference type="EMBL" id="RHQL01000010">
    <property type="protein sequence ID" value="RRV08768.1"/>
    <property type="molecule type" value="Genomic_DNA"/>
</dbReference>
<protein>
    <recommendedName>
        <fullName evidence="3">ASCH domain-containing protein</fullName>
    </recommendedName>
</protein>
<dbReference type="Proteomes" id="UP000276506">
    <property type="component" value="Unassembled WGS sequence"/>
</dbReference>
<evidence type="ECO:0000313" key="1">
    <source>
        <dbReference type="EMBL" id="RRV08768.1"/>
    </source>
</evidence>
<evidence type="ECO:0008006" key="3">
    <source>
        <dbReference type="Google" id="ProtNLM"/>
    </source>
</evidence>
<evidence type="ECO:0000313" key="2">
    <source>
        <dbReference type="Proteomes" id="UP000276506"/>
    </source>
</evidence>
<gene>
    <name evidence="1" type="ORF">EGJ28_15975</name>
</gene>
<dbReference type="SUPFAM" id="SSF88697">
    <property type="entry name" value="PUA domain-like"/>
    <property type="match status" value="1"/>
</dbReference>
<dbReference type="AlphaFoldDB" id="A0A3R8V0Z5"/>